<feature type="transmembrane region" description="Helical" evidence="12">
    <location>
        <begin position="357"/>
        <end position="374"/>
    </location>
</feature>
<dbReference type="PROSITE" id="PS51103">
    <property type="entry name" value="PTS_EIIC_TYPE_1"/>
    <property type="match status" value="1"/>
</dbReference>
<feature type="transmembrane region" description="Helical" evidence="12">
    <location>
        <begin position="380"/>
        <end position="402"/>
    </location>
</feature>
<dbReference type="EMBL" id="JACGQI010000019">
    <property type="protein sequence ID" value="MBF2230780.1"/>
    <property type="molecule type" value="Genomic_DNA"/>
</dbReference>
<dbReference type="InterPro" id="IPR011055">
    <property type="entry name" value="Dup_hybrid_motif"/>
</dbReference>
<name>A0A2T4LLT3_STAEP</name>
<comment type="caution">
    <text evidence="16">The sequence shown here is derived from an EMBL/GenBank/DDBJ whole genome shotgun (WGS) entry which is preliminary data.</text>
</comment>
<evidence type="ECO:0000256" key="2">
    <source>
        <dbReference type="ARBA" id="ARBA00022448"/>
    </source>
</evidence>
<keyword evidence="9 12" id="KW-1133">Transmembrane helix</keyword>
<dbReference type="PROSITE" id="PS51093">
    <property type="entry name" value="PTS_EIIA_TYPE_1"/>
    <property type="match status" value="1"/>
</dbReference>
<evidence type="ECO:0000256" key="9">
    <source>
        <dbReference type="ARBA" id="ARBA00022989"/>
    </source>
</evidence>
<evidence type="ECO:0000256" key="11">
    <source>
        <dbReference type="PROSITE-ProRule" id="PRU00421"/>
    </source>
</evidence>
<feature type="transmembrane region" description="Helical" evidence="12">
    <location>
        <begin position="12"/>
        <end position="36"/>
    </location>
</feature>
<keyword evidence="6" id="KW-0598">Phosphotransferase system</keyword>
<evidence type="ECO:0000259" key="15">
    <source>
        <dbReference type="PROSITE" id="PS51103"/>
    </source>
</evidence>
<comment type="subcellular location">
    <subcellularLocation>
        <location evidence="1">Cell membrane</location>
        <topology evidence="1">Multi-pass membrane protein</topology>
    </subcellularLocation>
</comment>
<dbReference type="PANTHER" id="PTHR30009">
    <property type="entry name" value="CYTOCHROME C-TYPE SYNTHESIS PROTEIN AND PTS TRANSMEMBRANE COMPONENT"/>
    <property type="match status" value="1"/>
</dbReference>
<evidence type="ECO:0000256" key="7">
    <source>
        <dbReference type="ARBA" id="ARBA00022692"/>
    </source>
</evidence>
<dbReference type="GO" id="GO:0008982">
    <property type="term" value="F:protein-N(PI)-phosphohistidine-sugar phosphotransferase activity"/>
    <property type="evidence" value="ECO:0007669"/>
    <property type="project" value="InterPro"/>
</dbReference>
<evidence type="ECO:0000256" key="1">
    <source>
        <dbReference type="ARBA" id="ARBA00004651"/>
    </source>
</evidence>
<dbReference type="NCBIfam" id="TIGR02002">
    <property type="entry name" value="PTS-II-BC-glcB"/>
    <property type="match status" value="1"/>
</dbReference>
<dbReference type="OrthoDB" id="9764327at2"/>
<dbReference type="GO" id="GO:0055056">
    <property type="term" value="F:D-glucose transmembrane transporter activity"/>
    <property type="evidence" value="ECO:0007669"/>
    <property type="project" value="InterPro"/>
</dbReference>
<dbReference type="PROSITE" id="PS01035">
    <property type="entry name" value="PTS_EIIB_TYPE_1_CYS"/>
    <property type="match status" value="1"/>
</dbReference>
<sequence length="675" mass="73363">MFKKLFGQMQRIGKALMLPVAILPAAGLLLAIGTAFQGEALQHYLPFIKNDIVQQIANMLTGAGGIIFDNLPIIFALGVAIGLAGGDGVAAIAAFVGFIILNKTMGAFLHVTPDKLSDPTNGYANVLGIPTLQTGVFGGIIIGALAAWCYNKFYNITLPSYLGFFAGKRFVPIMMATTSFILAFPMAIIWPTIQNGLNAFSEGLLDSNTGLAVFLFGFIKRLLIPFGLHHIFHAPFWFEFGSWKNAAGEIIRGDQRIFIEQIREGAHLTSGKFMQGEFPVMMFGLPAAALAIYQTAKPENKKVVAGLMISAALTSFLTGITEPLEFSFLFVAPFLFVIHAVLDGLSFLTLYLLNVHLGYTFSGGFIDYVLLGILPNKTAWWLVIPVGIIYAVIYYFVFRFLIVKFNYKTPGREDKKSSVTTTSASQLPFDVLKAMGGKENIKHLDACITRLRVEVNEKSKVDVAGLKSLGASGVLEVGNNMQAIFGPKSDQIKHDMAKIISGEITKPSETTIDEEVSDESVHVEDIVETEIYAPGHGEIIPLSEVPDKVFSEKMMGDGIGFVPDSGEIVAPFDGTVKTIFPTKHAIGLESDSGVEVLIHIGIDTVKLNGEGFESLVNTDEPVTQGQPLMKIDLEYLKEHAPSIITPVIITNQEDKTLTIEDVKQVDPGKAIMTIK</sequence>
<protein>
    <submittedName>
        <fullName evidence="16">PTS transporter subunit IIABC</fullName>
    </submittedName>
</protein>
<dbReference type="Pfam" id="PF02378">
    <property type="entry name" value="PTS_EIIC"/>
    <property type="match status" value="1"/>
</dbReference>
<dbReference type="InterPro" id="IPR050429">
    <property type="entry name" value="PTS_Glucose_EIICBA"/>
</dbReference>
<dbReference type="InterPro" id="IPR036878">
    <property type="entry name" value="Glu_permease_IIB"/>
</dbReference>
<dbReference type="GO" id="GO:0090563">
    <property type="term" value="F:protein-phosphocysteine-sugar phosphotransferase activity"/>
    <property type="evidence" value="ECO:0007669"/>
    <property type="project" value="TreeGrafter"/>
</dbReference>
<evidence type="ECO:0000256" key="6">
    <source>
        <dbReference type="ARBA" id="ARBA00022683"/>
    </source>
</evidence>
<dbReference type="InterPro" id="IPR001127">
    <property type="entry name" value="PTS_EIIA_1_perm"/>
</dbReference>
<proteinExistence type="predicted"/>
<dbReference type="InterPro" id="IPR011299">
    <property type="entry name" value="PTS_IIBC_glc"/>
</dbReference>
<evidence type="ECO:0000259" key="13">
    <source>
        <dbReference type="PROSITE" id="PS51093"/>
    </source>
</evidence>
<dbReference type="SUPFAM" id="SSF51261">
    <property type="entry name" value="Duplicated hybrid motif"/>
    <property type="match status" value="1"/>
</dbReference>
<feature type="transmembrane region" description="Helical" evidence="12">
    <location>
        <begin position="303"/>
        <end position="320"/>
    </location>
</feature>
<dbReference type="GO" id="GO:0005886">
    <property type="term" value="C:plasma membrane"/>
    <property type="evidence" value="ECO:0007669"/>
    <property type="project" value="UniProtKB-SubCell"/>
</dbReference>
<keyword evidence="4" id="KW-0762">Sugar transport</keyword>
<evidence type="ECO:0000256" key="3">
    <source>
        <dbReference type="ARBA" id="ARBA00022475"/>
    </source>
</evidence>
<dbReference type="InterPro" id="IPR018113">
    <property type="entry name" value="PTrfase_EIIB_Cys"/>
</dbReference>
<evidence type="ECO:0000256" key="5">
    <source>
        <dbReference type="ARBA" id="ARBA00022679"/>
    </source>
</evidence>
<dbReference type="Pfam" id="PF00358">
    <property type="entry name" value="PTS_EIIA_1"/>
    <property type="match status" value="1"/>
</dbReference>
<reference evidence="16" key="1">
    <citation type="submission" date="2020-08" db="EMBL/GenBank/DDBJ databases">
        <title>Changes in the skin microbiome associated with squamous cell carcinoma in transplant recipients.</title>
        <authorList>
            <person name="Zaugg J."/>
            <person name="Krueger A."/>
            <person name="Lachner N."/>
        </authorList>
    </citation>
    <scope>NUCLEOTIDE SEQUENCE</scope>
    <source>
        <strain evidence="16">R5988</strain>
    </source>
</reference>
<keyword evidence="10 12" id="KW-0472">Membrane</keyword>
<dbReference type="InterPro" id="IPR013013">
    <property type="entry name" value="PTS_EIIC_1"/>
</dbReference>
<keyword evidence="7 12" id="KW-0812">Transmembrane</keyword>
<dbReference type="Gene3D" id="2.70.70.10">
    <property type="entry name" value="Glucose Permease (Domain IIA)"/>
    <property type="match status" value="1"/>
</dbReference>
<dbReference type="FunFam" id="3.30.1360.60:FF:000001">
    <property type="entry name" value="PTS system glucose-specific IIBC component PtsG"/>
    <property type="match status" value="1"/>
</dbReference>
<feature type="active site" description="Phosphocysteine intermediate; for EIIB activity" evidence="11">
    <location>
        <position position="447"/>
    </location>
</feature>
<dbReference type="SUPFAM" id="SSF55604">
    <property type="entry name" value="Glucose permease domain IIB"/>
    <property type="match status" value="1"/>
</dbReference>
<dbReference type="Proteomes" id="UP000648077">
    <property type="component" value="Unassembled WGS sequence"/>
</dbReference>
<accession>A0A2T4LLT3</accession>
<dbReference type="NCBIfam" id="TIGR00830">
    <property type="entry name" value="PTBA"/>
    <property type="match status" value="1"/>
</dbReference>
<dbReference type="PANTHER" id="PTHR30009:SF20">
    <property type="entry name" value="PTS SYSTEM GLUCOSE-SPECIFIC EIICB COMPONENT-RELATED"/>
    <property type="match status" value="1"/>
</dbReference>
<dbReference type="InterPro" id="IPR003352">
    <property type="entry name" value="PTS_EIIC"/>
</dbReference>
<dbReference type="GO" id="GO:0016301">
    <property type="term" value="F:kinase activity"/>
    <property type="evidence" value="ECO:0007669"/>
    <property type="project" value="UniProtKB-KW"/>
</dbReference>
<dbReference type="CDD" id="cd00212">
    <property type="entry name" value="PTS_IIB_glc"/>
    <property type="match status" value="1"/>
</dbReference>
<dbReference type="GO" id="GO:1904659">
    <property type="term" value="P:D-glucose transmembrane transport"/>
    <property type="evidence" value="ECO:0007669"/>
    <property type="project" value="InterPro"/>
</dbReference>
<evidence type="ECO:0000256" key="8">
    <source>
        <dbReference type="ARBA" id="ARBA00022777"/>
    </source>
</evidence>
<feature type="domain" description="PTS EIIA type-1" evidence="13">
    <location>
        <begin position="547"/>
        <end position="651"/>
    </location>
</feature>
<feature type="transmembrane region" description="Helical" evidence="12">
    <location>
        <begin position="122"/>
        <end position="150"/>
    </location>
</feature>
<dbReference type="InterPro" id="IPR001996">
    <property type="entry name" value="PTS_IIB_1"/>
</dbReference>
<feature type="transmembrane region" description="Helical" evidence="12">
    <location>
        <begin position="211"/>
        <end position="232"/>
    </location>
</feature>
<organism evidence="16 17">
    <name type="scientific">Staphylococcus epidermidis</name>
    <dbReference type="NCBI Taxonomy" id="1282"/>
    <lineage>
        <taxon>Bacteria</taxon>
        <taxon>Bacillati</taxon>
        <taxon>Bacillota</taxon>
        <taxon>Bacilli</taxon>
        <taxon>Bacillales</taxon>
        <taxon>Staphylococcaceae</taxon>
        <taxon>Staphylococcus</taxon>
    </lineage>
</organism>
<dbReference type="Pfam" id="PF00367">
    <property type="entry name" value="PTS_EIIB"/>
    <property type="match status" value="1"/>
</dbReference>
<keyword evidence="3" id="KW-1003">Cell membrane</keyword>
<evidence type="ECO:0000256" key="4">
    <source>
        <dbReference type="ARBA" id="ARBA00022597"/>
    </source>
</evidence>
<evidence type="ECO:0000313" key="17">
    <source>
        <dbReference type="Proteomes" id="UP000648077"/>
    </source>
</evidence>
<evidence type="ECO:0000256" key="12">
    <source>
        <dbReference type="SAM" id="Phobius"/>
    </source>
</evidence>
<gene>
    <name evidence="16" type="ORF">H3963_10135</name>
</gene>
<feature type="domain" description="PTS EIIB type-1" evidence="14">
    <location>
        <begin position="425"/>
        <end position="506"/>
    </location>
</feature>
<evidence type="ECO:0000259" key="14">
    <source>
        <dbReference type="PROSITE" id="PS51098"/>
    </source>
</evidence>
<evidence type="ECO:0000256" key="10">
    <source>
        <dbReference type="ARBA" id="ARBA00023136"/>
    </source>
</evidence>
<feature type="transmembrane region" description="Helical" evidence="12">
    <location>
        <begin position="170"/>
        <end position="190"/>
    </location>
</feature>
<keyword evidence="5" id="KW-0808">Transferase</keyword>
<dbReference type="AlphaFoldDB" id="A0A2T4LLT3"/>
<dbReference type="NCBIfam" id="TIGR00826">
    <property type="entry name" value="EIIB_glc"/>
    <property type="match status" value="1"/>
</dbReference>
<dbReference type="RefSeq" id="WP_002484492.1">
    <property type="nucleotide sequence ID" value="NZ_AP038759.1"/>
</dbReference>
<dbReference type="PROSITE" id="PS00371">
    <property type="entry name" value="PTS_EIIA_TYPE_1_HIS"/>
    <property type="match status" value="1"/>
</dbReference>
<feature type="transmembrane region" description="Helical" evidence="12">
    <location>
        <begin position="73"/>
        <end position="101"/>
    </location>
</feature>
<feature type="domain" description="PTS EIIC type-1" evidence="15">
    <location>
        <begin position="3"/>
        <end position="414"/>
    </location>
</feature>
<dbReference type="PROSITE" id="PS51098">
    <property type="entry name" value="PTS_EIIB_TYPE_1"/>
    <property type="match status" value="1"/>
</dbReference>
<evidence type="ECO:0000313" key="16">
    <source>
        <dbReference type="EMBL" id="MBF2230780.1"/>
    </source>
</evidence>
<keyword evidence="8" id="KW-0418">Kinase</keyword>
<keyword evidence="2" id="KW-0813">Transport</keyword>
<dbReference type="GO" id="GO:0009401">
    <property type="term" value="P:phosphoenolpyruvate-dependent sugar phosphotransferase system"/>
    <property type="evidence" value="ECO:0007669"/>
    <property type="project" value="UniProtKB-KW"/>
</dbReference>
<feature type="transmembrane region" description="Helical" evidence="12">
    <location>
        <begin position="326"/>
        <end position="350"/>
    </location>
</feature>
<dbReference type="FunFam" id="2.70.70.10:FF:000001">
    <property type="entry name" value="PTS system glucose-specific IIA component"/>
    <property type="match status" value="1"/>
</dbReference>
<dbReference type="Gene3D" id="3.30.1360.60">
    <property type="entry name" value="Glucose permease domain IIB"/>
    <property type="match status" value="1"/>
</dbReference>